<reference evidence="1 3" key="1">
    <citation type="submission" date="2019-03" db="EMBL/GenBank/DDBJ databases">
        <title>Genomic Encyclopedia of Type Strains, Phase IV (KMG-IV): sequencing the most valuable type-strain genomes for metagenomic binning, comparative biology and taxonomic classification.</title>
        <authorList>
            <person name="Goeker M."/>
        </authorList>
    </citation>
    <scope>NUCLEOTIDE SEQUENCE [LARGE SCALE GENOMIC DNA]</scope>
    <source>
        <strain evidence="1 3">DSM 28140</strain>
    </source>
</reference>
<comment type="caution">
    <text evidence="1">The sequence shown here is derived from an EMBL/GenBank/DDBJ whole genome shotgun (WGS) entry which is preliminary data.</text>
</comment>
<dbReference type="SUPFAM" id="SSF143011">
    <property type="entry name" value="RelE-like"/>
    <property type="match status" value="1"/>
</dbReference>
<evidence type="ECO:0000313" key="3">
    <source>
        <dbReference type="Proteomes" id="UP000294619"/>
    </source>
</evidence>
<dbReference type="RefSeq" id="WP_132967921.1">
    <property type="nucleotide sequence ID" value="NZ_LEKL01000021.1"/>
</dbReference>
<name>A0A4R3XZ67_9PAST</name>
<reference evidence="2 4" key="2">
    <citation type="submission" date="2019-05" db="EMBL/GenBank/DDBJ databases">
        <title>Pasteurellaceae isolates from reptiles.</title>
        <authorList>
            <person name="Bojesen A.M."/>
            <person name="Lund E."/>
        </authorList>
    </citation>
    <scope>NUCLEOTIDE SEQUENCE [LARGE SCALE GENOMIC DNA]</scope>
    <source>
        <strain evidence="2 4">ELNT2x</strain>
    </source>
</reference>
<evidence type="ECO:0000313" key="1">
    <source>
        <dbReference type="EMBL" id="TCV84211.1"/>
    </source>
</evidence>
<dbReference type="PANTHER" id="PTHR40266:SF2">
    <property type="entry name" value="TOXIN HIGB-1"/>
    <property type="match status" value="1"/>
</dbReference>
<dbReference type="InterPro" id="IPR035093">
    <property type="entry name" value="RelE/ParE_toxin_dom_sf"/>
</dbReference>
<gene>
    <name evidence="1" type="ORF">EDC16_11242</name>
    <name evidence="2" type="ORF">FHQ21_04005</name>
</gene>
<organism evidence="1 3">
    <name type="scientific">Testudinibacter aquarius</name>
    <dbReference type="NCBI Taxonomy" id="1524974"/>
    <lineage>
        <taxon>Bacteria</taxon>
        <taxon>Pseudomonadati</taxon>
        <taxon>Pseudomonadota</taxon>
        <taxon>Gammaproteobacteria</taxon>
        <taxon>Pasteurellales</taxon>
        <taxon>Pasteurellaceae</taxon>
        <taxon>Testudinibacter</taxon>
    </lineage>
</organism>
<dbReference type="Pfam" id="PF05015">
    <property type="entry name" value="HigB-like_toxin"/>
    <property type="match status" value="1"/>
</dbReference>
<dbReference type="Proteomes" id="UP000305526">
    <property type="component" value="Unassembled WGS sequence"/>
</dbReference>
<dbReference type="EMBL" id="VDGV01000027">
    <property type="protein sequence ID" value="TNG92564.1"/>
    <property type="molecule type" value="Genomic_DNA"/>
</dbReference>
<proteinExistence type="predicted"/>
<protein>
    <submittedName>
        <fullName evidence="2">Killer protein</fullName>
    </submittedName>
    <submittedName>
        <fullName evidence="1">Proteic killer suppression protein</fullName>
    </submittedName>
</protein>
<dbReference type="PANTHER" id="PTHR40266">
    <property type="entry name" value="TOXIN HIGB-1"/>
    <property type="match status" value="1"/>
</dbReference>
<dbReference type="Gene3D" id="3.30.2310.20">
    <property type="entry name" value="RelE-like"/>
    <property type="match status" value="1"/>
</dbReference>
<accession>A0A4R3XZ67</accession>
<dbReference type="InterPro" id="IPR007711">
    <property type="entry name" value="HigB-1"/>
</dbReference>
<keyword evidence="4" id="KW-1185">Reference proteome</keyword>
<sequence length="92" mass="10596">MIIYFKHKGLKLFFESGNKSGIQASQAKKIARILARLDSAKTINDMNLPDWGLHPLLGKMPDYWSVKINGNWRITFKLSNGHAEIVDYQDYQ</sequence>
<dbReference type="AlphaFoldDB" id="A0A4R3XZ67"/>
<evidence type="ECO:0000313" key="2">
    <source>
        <dbReference type="EMBL" id="TNG92564.1"/>
    </source>
</evidence>
<dbReference type="Proteomes" id="UP000294619">
    <property type="component" value="Unassembled WGS sequence"/>
</dbReference>
<dbReference type="EMBL" id="SMCP01000012">
    <property type="protein sequence ID" value="TCV84211.1"/>
    <property type="molecule type" value="Genomic_DNA"/>
</dbReference>
<evidence type="ECO:0000313" key="4">
    <source>
        <dbReference type="Proteomes" id="UP000305526"/>
    </source>
</evidence>